<sequence>MRFHIATLGCKINQYESQSLREAWIARGWQEVDAPAQAQMVLVHTCAVTAGAVADSRGAVRRAGREAPEAQLLVAGCAAQVEPESFAQLHGVCAVVPQRDKAALRRWPGPSDVSDVSDASGANTQAGDRAVWPDFSITRFHRARPILKVQDGCSHCCTYCIVPRARGGPRSRPLDAIVAEARRLLEAGHRELILSGINLGQFRLDKPGGDFWDMLVRLEAALAPQWAGRARLRLSSLDPGMLTARGADVLAGSSMVCPHLHVSLQSADPGVLAAMGRAHYGPDDVLGFLERLRGRWGLFALGADILTGFPGEGPAAFEATRAFMERVEMSYAHVFPYSRRPGTLAARVKDQLDAAEKKRRARALRDAAQALEEGFLARLAALPELEMAVERDSPGAGASQYYVECVLDGPAPAPVGALARVRPVGTRGQALEVAPAFTNAAQTGYDEG</sequence>
<dbReference type="NCBIfam" id="TIGR00089">
    <property type="entry name" value="MiaB/RimO family radical SAM methylthiotransferase"/>
    <property type="match status" value="1"/>
</dbReference>
<keyword evidence="4" id="KW-0949">S-adenosyl-L-methionine</keyword>
<dbReference type="SUPFAM" id="SSF102114">
    <property type="entry name" value="Radical SAM enzymes"/>
    <property type="match status" value="1"/>
</dbReference>
<dbReference type="InterPro" id="IPR013848">
    <property type="entry name" value="Methylthiotransferase_N"/>
</dbReference>
<dbReference type="InterPro" id="IPR023404">
    <property type="entry name" value="rSAM_horseshoe"/>
</dbReference>
<evidence type="ECO:0000259" key="9">
    <source>
        <dbReference type="PROSITE" id="PS51449"/>
    </source>
</evidence>
<evidence type="ECO:0000256" key="5">
    <source>
        <dbReference type="ARBA" id="ARBA00022723"/>
    </source>
</evidence>
<evidence type="ECO:0000256" key="2">
    <source>
        <dbReference type="ARBA" id="ARBA00022485"/>
    </source>
</evidence>
<evidence type="ECO:0000256" key="7">
    <source>
        <dbReference type="ARBA" id="ARBA00023014"/>
    </source>
</evidence>
<dbReference type="EC" id="2.8.4.-" evidence="11"/>
<keyword evidence="7" id="KW-0411">Iron-sulfur</keyword>
<proteinExistence type="predicted"/>
<dbReference type="PANTHER" id="PTHR11918:SF45">
    <property type="entry name" value="THREONYLCARBAMOYLADENOSINE TRNA METHYLTHIOTRANSFERASE"/>
    <property type="match status" value="1"/>
</dbReference>
<evidence type="ECO:0000313" key="11">
    <source>
        <dbReference type="EMBL" id="HGG91967.1"/>
    </source>
</evidence>
<comment type="caution">
    <text evidence="11">The sequence shown here is derived from an EMBL/GenBank/DDBJ whole genome shotgun (WGS) entry which is preliminary data.</text>
</comment>
<comment type="cofactor">
    <cofactor evidence="1">
        <name>[4Fe-4S] cluster</name>
        <dbReference type="ChEBI" id="CHEBI:49883"/>
    </cofactor>
</comment>
<dbReference type="GO" id="GO:0051539">
    <property type="term" value="F:4 iron, 4 sulfur cluster binding"/>
    <property type="evidence" value="ECO:0007669"/>
    <property type="project" value="UniProtKB-KW"/>
</dbReference>
<keyword evidence="3 11" id="KW-0808">Transferase</keyword>
<evidence type="ECO:0000256" key="8">
    <source>
        <dbReference type="SAM" id="MobiDB-lite"/>
    </source>
</evidence>
<evidence type="ECO:0000256" key="1">
    <source>
        <dbReference type="ARBA" id="ARBA00001966"/>
    </source>
</evidence>
<feature type="region of interest" description="Disordered" evidence="8">
    <location>
        <begin position="106"/>
        <end position="125"/>
    </location>
</feature>
<dbReference type="Pfam" id="PF00919">
    <property type="entry name" value="UPF0004"/>
    <property type="match status" value="1"/>
</dbReference>
<feature type="compositionally biased region" description="Low complexity" evidence="8">
    <location>
        <begin position="108"/>
        <end position="122"/>
    </location>
</feature>
<dbReference type="PROSITE" id="PS51449">
    <property type="entry name" value="MTTASE_N"/>
    <property type="match status" value="1"/>
</dbReference>
<evidence type="ECO:0000259" key="10">
    <source>
        <dbReference type="PROSITE" id="PS51918"/>
    </source>
</evidence>
<dbReference type="Gene3D" id="3.80.30.20">
    <property type="entry name" value="tm_1862 like domain"/>
    <property type="match status" value="1"/>
</dbReference>
<dbReference type="CDD" id="cd01335">
    <property type="entry name" value="Radical_SAM"/>
    <property type="match status" value="1"/>
</dbReference>
<evidence type="ECO:0000256" key="3">
    <source>
        <dbReference type="ARBA" id="ARBA00022679"/>
    </source>
</evidence>
<feature type="domain" description="MTTase N-terminal" evidence="9">
    <location>
        <begin position="1"/>
        <end position="118"/>
    </location>
</feature>
<dbReference type="PROSITE" id="PS51918">
    <property type="entry name" value="RADICAL_SAM"/>
    <property type="match status" value="1"/>
</dbReference>
<organism evidence="11">
    <name type="scientific">Fundidesulfovibrio putealis</name>
    <dbReference type="NCBI Taxonomy" id="270496"/>
    <lineage>
        <taxon>Bacteria</taxon>
        <taxon>Pseudomonadati</taxon>
        <taxon>Thermodesulfobacteriota</taxon>
        <taxon>Desulfovibrionia</taxon>
        <taxon>Desulfovibrionales</taxon>
        <taxon>Desulfovibrionaceae</taxon>
        <taxon>Fundidesulfovibrio</taxon>
    </lineage>
</organism>
<dbReference type="InterPro" id="IPR005839">
    <property type="entry name" value="Methylthiotransferase"/>
</dbReference>
<dbReference type="EMBL" id="DSRP01000230">
    <property type="protein sequence ID" value="HGG91967.1"/>
    <property type="molecule type" value="Genomic_DNA"/>
</dbReference>
<dbReference type="PANTHER" id="PTHR11918">
    <property type="entry name" value="RADICAL SAM PROTEINS"/>
    <property type="match status" value="1"/>
</dbReference>
<protein>
    <submittedName>
        <fullName evidence="11">MiaB/RimO family radical SAM methylthiotransferase</fullName>
        <ecNumber evidence="11">2.8.4.-</ecNumber>
    </submittedName>
</protein>
<keyword evidence="5" id="KW-0479">Metal-binding</keyword>
<accession>A0A7C4A8H6</accession>
<dbReference type="InterPro" id="IPR020612">
    <property type="entry name" value="Methylthiotransferase_CS"/>
</dbReference>
<gene>
    <name evidence="11" type="ORF">ENR59_03340</name>
</gene>
<reference evidence="11" key="1">
    <citation type="journal article" date="2020" name="mSystems">
        <title>Genome- and Community-Level Interaction Insights into Carbon Utilization and Element Cycling Functions of Hydrothermarchaeota in Hydrothermal Sediment.</title>
        <authorList>
            <person name="Zhou Z."/>
            <person name="Liu Y."/>
            <person name="Xu W."/>
            <person name="Pan J."/>
            <person name="Luo Z.H."/>
            <person name="Li M."/>
        </authorList>
    </citation>
    <scope>NUCLEOTIDE SEQUENCE [LARGE SCALE GENOMIC DNA]</scope>
    <source>
        <strain evidence="11">SpSt-413</strain>
    </source>
</reference>
<dbReference type="InterPro" id="IPR007197">
    <property type="entry name" value="rSAM"/>
</dbReference>
<keyword evidence="2" id="KW-0004">4Fe-4S</keyword>
<name>A0A7C4A8H6_9BACT</name>
<dbReference type="SFLD" id="SFLDS00029">
    <property type="entry name" value="Radical_SAM"/>
    <property type="match status" value="1"/>
</dbReference>
<dbReference type="GO" id="GO:0046872">
    <property type="term" value="F:metal ion binding"/>
    <property type="evidence" value="ECO:0007669"/>
    <property type="project" value="UniProtKB-KW"/>
</dbReference>
<keyword evidence="6" id="KW-0408">Iron</keyword>
<dbReference type="Pfam" id="PF04055">
    <property type="entry name" value="Radical_SAM"/>
    <property type="match status" value="1"/>
</dbReference>
<feature type="domain" description="Radical SAM core" evidence="10">
    <location>
        <begin position="139"/>
        <end position="376"/>
    </location>
</feature>
<dbReference type="Gene3D" id="3.40.50.12160">
    <property type="entry name" value="Methylthiotransferase, N-terminal domain"/>
    <property type="match status" value="1"/>
</dbReference>
<evidence type="ECO:0000256" key="6">
    <source>
        <dbReference type="ARBA" id="ARBA00023004"/>
    </source>
</evidence>
<dbReference type="PROSITE" id="PS01278">
    <property type="entry name" value="MTTASE_RADICAL"/>
    <property type="match status" value="1"/>
</dbReference>
<dbReference type="InterPro" id="IPR038135">
    <property type="entry name" value="Methylthiotransferase_N_sf"/>
</dbReference>
<dbReference type="SMART" id="SM00729">
    <property type="entry name" value="Elp3"/>
    <property type="match status" value="1"/>
</dbReference>
<dbReference type="InterPro" id="IPR006638">
    <property type="entry name" value="Elp3/MiaA/NifB-like_rSAM"/>
</dbReference>
<evidence type="ECO:0000256" key="4">
    <source>
        <dbReference type="ARBA" id="ARBA00022691"/>
    </source>
</evidence>
<dbReference type="GO" id="GO:0035598">
    <property type="term" value="F:tRNA (N(6)-L-threonylcarbamoyladenosine(37)-C(2))-methylthiotransferase activity"/>
    <property type="evidence" value="ECO:0007669"/>
    <property type="project" value="TreeGrafter"/>
</dbReference>
<dbReference type="SFLD" id="SFLDG01082">
    <property type="entry name" value="B12-binding_domain_containing"/>
    <property type="match status" value="1"/>
</dbReference>
<dbReference type="InterPro" id="IPR058240">
    <property type="entry name" value="rSAM_sf"/>
</dbReference>
<dbReference type="AlphaFoldDB" id="A0A7C4A8H6"/>